<evidence type="ECO:0000313" key="3">
    <source>
        <dbReference type="Proteomes" id="UP001281410"/>
    </source>
</evidence>
<reference evidence="2" key="1">
    <citation type="journal article" date="2023" name="Plant J.">
        <title>Genome sequences and population genomics provide insights into the demographic history, inbreeding, and mutation load of two 'living fossil' tree species of Dipteronia.</title>
        <authorList>
            <person name="Feng Y."/>
            <person name="Comes H.P."/>
            <person name="Chen J."/>
            <person name="Zhu S."/>
            <person name="Lu R."/>
            <person name="Zhang X."/>
            <person name="Li P."/>
            <person name="Qiu J."/>
            <person name="Olsen K.M."/>
            <person name="Qiu Y."/>
        </authorList>
    </citation>
    <scope>NUCLEOTIDE SEQUENCE</scope>
    <source>
        <strain evidence="2">NBL</strain>
    </source>
</reference>
<protein>
    <recommendedName>
        <fullName evidence="4">Transposase</fullName>
    </recommendedName>
</protein>
<organism evidence="2 3">
    <name type="scientific">Dipteronia sinensis</name>
    <dbReference type="NCBI Taxonomy" id="43782"/>
    <lineage>
        <taxon>Eukaryota</taxon>
        <taxon>Viridiplantae</taxon>
        <taxon>Streptophyta</taxon>
        <taxon>Embryophyta</taxon>
        <taxon>Tracheophyta</taxon>
        <taxon>Spermatophyta</taxon>
        <taxon>Magnoliopsida</taxon>
        <taxon>eudicotyledons</taxon>
        <taxon>Gunneridae</taxon>
        <taxon>Pentapetalae</taxon>
        <taxon>rosids</taxon>
        <taxon>malvids</taxon>
        <taxon>Sapindales</taxon>
        <taxon>Sapindaceae</taxon>
        <taxon>Hippocastanoideae</taxon>
        <taxon>Acereae</taxon>
        <taxon>Dipteronia</taxon>
    </lineage>
</organism>
<accession>A0AAE0B5J0</accession>
<comment type="caution">
    <text evidence="2">The sequence shown here is derived from an EMBL/GenBank/DDBJ whole genome shotgun (WGS) entry which is preliminary data.</text>
</comment>
<feature type="region of interest" description="Disordered" evidence="1">
    <location>
        <begin position="1"/>
        <end position="21"/>
    </location>
</feature>
<name>A0AAE0B5J0_9ROSI</name>
<dbReference type="AlphaFoldDB" id="A0AAE0B5J0"/>
<evidence type="ECO:0008006" key="4">
    <source>
        <dbReference type="Google" id="ProtNLM"/>
    </source>
</evidence>
<dbReference type="PANTHER" id="PTHR10775:SF185">
    <property type="entry name" value="OS08G0208400 PROTEIN"/>
    <property type="match status" value="1"/>
</dbReference>
<evidence type="ECO:0000256" key="1">
    <source>
        <dbReference type="SAM" id="MobiDB-lite"/>
    </source>
</evidence>
<keyword evidence="3" id="KW-1185">Reference proteome</keyword>
<feature type="compositionally biased region" description="Basic and acidic residues" evidence="1">
    <location>
        <begin position="1"/>
        <end position="14"/>
    </location>
</feature>
<evidence type="ECO:0000313" key="2">
    <source>
        <dbReference type="EMBL" id="KAK3230398.1"/>
    </source>
</evidence>
<gene>
    <name evidence="2" type="ORF">Dsin_002279</name>
</gene>
<dbReference type="Proteomes" id="UP001281410">
    <property type="component" value="Unassembled WGS sequence"/>
</dbReference>
<proteinExistence type="predicted"/>
<dbReference type="PANTHER" id="PTHR10775">
    <property type="entry name" value="OS08G0208400 PROTEIN"/>
    <property type="match status" value="1"/>
</dbReference>
<dbReference type="EMBL" id="JANJYJ010000001">
    <property type="protein sequence ID" value="KAK3230398.1"/>
    <property type="molecule type" value="Genomic_DNA"/>
</dbReference>
<sequence length="271" mass="31704">MFSQHYTEHLRKTNNDPTGFSATQRHQQLLLSFISGQESVEHDAYIDIEDIDAEEEDECIELLNDVCGQTHGNEDKGFGESSNSGNNNGFHNFEAIFGAARQELYQGCTKSSTLTFIVKLMHIKVLNQWSNKSLDMLLQLLKEVFLDDNNIPDSYYGAKKMLRDLGLGYESIHACKYDCALFWKEYERAEKCRVCGEDRYKLDSGKDKKIPHKILRYFQLTPRFQRLFMSKHTTSEMRWHKEKRMETKSVLRHPADSETWKKFDKQYPVFA</sequence>